<accession>A0A7K7FZ74</accession>
<dbReference type="AlphaFoldDB" id="A0A7K7FZ74"/>
<evidence type="ECO:0000313" key="4">
    <source>
        <dbReference type="EMBL" id="NWY62656.1"/>
    </source>
</evidence>
<dbReference type="InterPro" id="IPR048839">
    <property type="entry name" value="SPATA2_PUB-like"/>
</dbReference>
<dbReference type="Proteomes" id="UP000557271">
    <property type="component" value="Unassembled WGS sequence"/>
</dbReference>
<organism evidence="4 5">
    <name type="scientific">Chionis minor</name>
    <name type="common">Black-faced sheathbill</name>
    <dbReference type="NCBI Taxonomy" id="227182"/>
    <lineage>
        <taxon>Eukaryota</taxon>
        <taxon>Metazoa</taxon>
        <taxon>Chordata</taxon>
        <taxon>Craniata</taxon>
        <taxon>Vertebrata</taxon>
        <taxon>Euteleostomi</taxon>
        <taxon>Archelosauria</taxon>
        <taxon>Archosauria</taxon>
        <taxon>Dinosauria</taxon>
        <taxon>Saurischia</taxon>
        <taxon>Theropoda</taxon>
        <taxon>Coelurosauria</taxon>
        <taxon>Aves</taxon>
        <taxon>Neognathae</taxon>
        <taxon>Neoaves</taxon>
        <taxon>Charadriiformes</taxon>
        <taxon>Chionididae</taxon>
        <taxon>Chionis</taxon>
    </lineage>
</organism>
<feature type="region of interest" description="Disordered" evidence="2">
    <location>
        <begin position="237"/>
        <end position="262"/>
    </location>
</feature>
<dbReference type="Gene3D" id="1.20.58.2190">
    <property type="match status" value="1"/>
</dbReference>
<comment type="caution">
    <text evidence="4">The sequence shown here is derived from an EMBL/GenBank/DDBJ whole genome shotgun (WGS) entry which is preliminary data.</text>
</comment>
<feature type="non-terminal residue" evidence="4">
    <location>
        <position position="1"/>
    </location>
</feature>
<name>A0A7K7FZ74_CHIMN</name>
<gene>
    <name evidence="4" type="primary">Spata2l</name>
    <name evidence="4" type="ORF">CHIMIN_R02135</name>
</gene>
<comment type="similarity">
    <text evidence="1">Belongs to the SPATA2 family.</text>
</comment>
<proteinExistence type="inferred from homology"/>
<reference evidence="4 5" key="1">
    <citation type="submission" date="2019-09" db="EMBL/GenBank/DDBJ databases">
        <title>Bird 10,000 Genomes (B10K) Project - Family phase.</title>
        <authorList>
            <person name="Zhang G."/>
        </authorList>
    </citation>
    <scope>NUCLEOTIDE SEQUENCE [LARGE SCALE GENOMIC DNA]</scope>
    <source>
        <strain evidence="4">B10K-UC-030-51</strain>
    </source>
</reference>
<evidence type="ECO:0000313" key="5">
    <source>
        <dbReference type="Proteomes" id="UP000557271"/>
    </source>
</evidence>
<dbReference type="GO" id="GO:0005737">
    <property type="term" value="C:cytoplasm"/>
    <property type="evidence" value="ECO:0007669"/>
    <property type="project" value="TreeGrafter"/>
</dbReference>
<dbReference type="PANTHER" id="PTHR15326">
    <property type="entry name" value="SPERMATOGENESIS-ASSOCIATED PROTEIN 2/TAMOZHENNIC"/>
    <property type="match status" value="1"/>
</dbReference>
<dbReference type="PANTHER" id="PTHR15326:SF7">
    <property type="entry name" value="SPERMATOGENESIS-ASSOCIATED PROTEIN 2-LIKE PROTEIN"/>
    <property type="match status" value="1"/>
</dbReference>
<evidence type="ECO:0000256" key="1">
    <source>
        <dbReference type="ARBA" id="ARBA00038142"/>
    </source>
</evidence>
<feature type="non-terminal residue" evidence="4">
    <location>
        <position position="407"/>
    </location>
</feature>
<sequence>MCAGSALRQEYGQEYREEYRREYRRCLEREFRRGRAGPCSDPSFADRLRQRQRREPAALGALQEDGPALLARGLRGRSRLEPALRGLAAAFHLLELAALNLYLFPWRREFGTVQTFSGAYVHSLRPALPEADLMRSFGRLGYEQRDPHCLAISRLPPEPELAAAACGFFACRLECEILAEVVLRLRPRQLRAEELLEARWLARDVEACVEMLQRQEAAANCGDSLDLYQEMPANPKDTGGEDAATPVLWRDPGSPRVARDVPGRGWDHFGDGECGQEAVPSMDNPDLDTSSSRLFLEQELSGASSPLLAMGSGSPQVLVEPQDLPPAAPQEAPELPCYQLHSCLRRGVLPSYCCTTCQQLHAGACAAGQACRSRHRGQELRSERQQRLWLQRTEVDMLLADGSSPWS</sequence>
<evidence type="ECO:0000259" key="3">
    <source>
        <dbReference type="Pfam" id="PF21388"/>
    </source>
</evidence>
<dbReference type="Pfam" id="PF21388">
    <property type="entry name" value="SPATA2_PUB-like"/>
    <property type="match status" value="1"/>
</dbReference>
<dbReference type="OrthoDB" id="9837000at2759"/>
<evidence type="ECO:0000256" key="2">
    <source>
        <dbReference type="SAM" id="MobiDB-lite"/>
    </source>
</evidence>
<protein>
    <submittedName>
        <fullName evidence="4">SPA2L protein</fullName>
    </submittedName>
</protein>
<feature type="domain" description="Spermatogenesis-associated protein 2 PUB-like" evidence="3">
    <location>
        <begin position="83"/>
        <end position="204"/>
    </location>
</feature>
<dbReference type="EMBL" id="VZSF01010888">
    <property type="protein sequence ID" value="NWY62656.1"/>
    <property type="molecule type" value="Genomic_DNA"/>
</dbReference>
<keyword evidence="5" id="KW-1185">Reference proteome</keyword>